<protein>
    <submittedName>
        <fullName evidence="2">Uncharacterized protein</fullName>
    </submittedName>
</protein>
<sequence>MQQKHIRKNQGLSIKRALHQSVRYRDHAEGGSSNRPTSIGGVCLWRRIHQAAMLTISNFENAYRHLHRSHRIGFRVEVGVAESISISTSEPVLVGGAQAERARPDSIVGLDPGTHSMHTSLTGFSQRRKQSRKDNLRREQRGRGGRRAEAAAIVDEEGDDDVLFTFREWKSR</sequence>
<name>A0A4S8JPC1_MUSBA</name>
<proteinExistence type="predicted"/>
<dbReference type="Proteomes" id="UP000317650">
    <property type="component" value="Chromosome 1"/>
</dbReference>
<organism evidence="2 3">
    <name type="scientific">Musa balbisiana</name>
    <name type="common">Banana</name>
    <dbReference type="NCBI Taxonomy" id="52838"/>
    <lineage>
        <taxon>Eukaryota</taxon>
        <taxon>Viridiplantae</taxon>
        <taxon>Streptophyta</taxon>
        <taxon>Embryophyta</taxon>
        <taxon>Tracheophyta</taxon>
        <taxon>Spermatophyta</taxon>
        <taxon>Magnoliopsida</taxon>
        <taxon>Liliopsida</taxon>
        <taxon>Zingiberales</taxon>
        <taxon>Musaceae</taxon>
        <taxon>Musa</taxon>
    </lineage>
</organism>
<dbReference type="AlphaFoldDB" id="A0A4S8JPC1"/>
<dbReference type="EMBL" id="PYDT01000004">
    <property type="protein sequence ID" value="THU64173.1"/>
    <property type="molecule type" value="Genomic_DNA"/>
</dbReference>
<gene>
    <name evidence="2" type="ORF">C4D60_Mb01t23680</name>
</gene>
<reference evidence="2 3" key="1">
    <citation type="journal article" date="2019" name="Nat. Plants">
        <title>Genome sequencing of Musa balbisiana reveals subgenome evolution and function divergence in polyploid bananas.</title>
        <authorList>
            <person name="Yao X."/>
        </authorList>
    </citation>
    <scope>NUCLEOTIDE SEQUENCE [LARGE SCALE GENOMIC DNA]</scope>
    <source>
        <strain evidence="3">cv. DH-PKW</strain>
        <tissue evidence="2">Leaves</tissue>
    </source>
</reference>
<evidence type="ECO:0000313" key="3">
    <source>
        <dbReference type="Proteomes" id="UP000317650"/>
    </source>
</evidence>
<keyword evidence="3" id="KW-1185">Reference proteome</keyword>
<comment type="caution">
    <text evidence="2">The sequence shown here is derived from an EMBL/GenBank/DDBJ whole genome shotgun (WGS) entry which is preliminary data.</text>
</comment>
<feature type="compositionally biased region" description="Polar residues" evidence="1">
    <location>
        <begin position="116"/>
        <end position="125"/>
    </location>
</feature>
<feature type="region of interest" description="Disordered" evidence="1">
    <location>
        <begin position="109"/>
        <end position="152"/>
    </location>
</feature>
<feature type="compositionally biased region" description="Basic and acidic residues" evidence="1">
    <location>
        <begin position="132"/>
        <end position="149"/>
    </location>
</feature>
<evidence type="ECO:0000313" key="2">
    <source>
        <dbReference type="EMBL" id="THU64173.1"/>
    </source>
</evidence>
<accession>A0A4S8JPC1</accession>
<evidence type="ECO:0000256" key="1">
    <source>
        <dbReference type="SAM" id="MobiDB-lite"/>
    </source>
</evidence>